<dbReference type="Gene3D" id="3.40.50.800">
    <property type="entry name" value="Anticodon-binding domain"/>
    <property type="match status" value="1"/>
</dbReference>
<keyword evidence="13" id="KW-0547">Nucleotide-binding</keyword>
<evidence type="ECO:0000256" key="19">
    <source>
        <dbReference type="ARBA" id="ARBA00023315"/>
    </source>
</evidence>
<dbReference type="InterPro" id="IPR015421">
    <property type="entry name" value="PyrdxlP-dep_Trfase_major"/>
</dbReference>
<evidence type="ECO:0000256" key="8">
    <source>
        <dbReference type="ARBA" id="ARBA00013257"/>
    </source>
</evidence>
<feature type="non-terminal residue" evidence="23">
    <location>
        <position position="1009"/>
    </location>
</feature>
<dbReference type="CDD" id="cd06454">
    <property type="entry name" value="KBL_like"/>
    <property type="match status" value="1"/>
</dbReference>
<dbReference type="OrthoDB" id="57698at2759"/>
<evidence type="ECO:0000256" key="21">
    <source>
        <dbReference type="SAM" id="MobiDB-lite"/>
    </source>
</evidence>
<dbReference type="InterPro" id="IPR006195">
    <property type="entry name" value="aa-tRNA-synth_II"/>
</dbReference>
<comment type="similarity">
    <text evidence="6">Belongs to the class-II pyridoxal-phosphate-dependent aminotransferase family.</text>
</comment>
<evidence type="ECO:0000256" key="18">
    <source>
        <dbReference type="ARBA" id="ARBA00023146"/>
    </source>
</evidence>
<dbReference type="InterPro" id="IPR045864">
    <property type="entry name" value="aa-tRNA-synth_II/BPL/LPL"/>
</dbReference>
<keyword evidence="12" id="KW-0808">Transferase</keyword>
<dbReference type="FunFam" id="3.40.50.800:FF:000004">
    <property type="entry name" value="Glycine--tRNA ligase 2"/>
    <property type="match status" value="1"/>
</dbReference>
<dbReference type="InterPro" id="IPR027031">
    <property type="entry name" value="Gly-tRNA_synthase/POLG2"/>
</dbReference>
<dbReference type="Gene3D" id="3.40.640.10">
    <property type="entry name" value="Type I PLP-dependent aspartate aminotransferase-like (Major domain)"/>
    <property type="match status" value="1"/>
</dbReference>
<gene>
    <name evidence="23" type="primary">GRS1</name>
    <name evidence="23" type="ORF">IWW36_004212</name>
</gene>
<dbReference type="InterPro" id="IPR002315">
    <property type="entry name" value="tRNA-synt_gly"/>
</dbReference>
<dbReference type="GO" id="GO:0006783">
    <property type="term" value="P:heme biosynthetic process"/>
    <property type="evidence" value="ECO:0007669"/>
    <property type="project" value="UniProtKB-KW"/>
</dbReference>
<keyword evidence="24" id="KW-1185">Reference proteome</keyword>
<evidence type="ECO:0000256" key="9">
    <source>
        <dbReference type="ARBA" id="ARBA00019560"/>
    </source>
</evidence>
<keyword evidence="16" id="KW-0648">Protein biosynthesis</keyword>
<feature type="region of interest" description="Disordered" evidence="21">
    <location>
        <begin position="483"/>
        <end position="503"/>
    </location>
</feature>
<evidence type="ECO:0000256" key="10">
    <source>
        <dbReference type="ARBA" id="ARBA00022490"/>
    </source>
</evidence>
<dbReference type="GO" id="GO:0005524">
    <property type="term" value="F:ATP binding"/>
    <property type="evidence" value="ECO:0007669"/>
    <property type="project" value="UniProtKB-KW"/>
</dbReference>
<dbReference type="GO" id="GO:0030170">
    <property type="term" value="F:pyridoxal phosphate binding"/>
    <property type="evidence" value="ECO:0007669"/>
    <property type="project" value="InterPro"/>
</dbReference>
<dbReference type="AlphaFoldDB" id="A0A9W8I6C2"/>
<dbReference type="InterPro" id="IPR004154">
    <property type="entry name" value="Anticodon-bd"/>
</dbReference>
<comment type="function">
    <text evidence="2">Catalyzes the synthesis of 5-aminolevulinate (ALA) from succinyl-CoA and glycine, the first and rate-limiting step in heme biosynthesis.</text>
</comment>
<dbReference type="SUPFAM" id="SSF52954">
    <property type="entry name" value="Class II aaRS ABD-related"/>
    <property type="match status" value="1"/>
</dbReference>
<organism evidence="23 24">
    <name type="scientific">Coemansia brasiliensis</name>
    <dbReference type="NCBI Taxonomy" id="2650707"/>
    <lineage>
        <taxon>Eukaryota</taxon>
        <taxon>Fungi</taxon>
        <taxon>Fungi incertae sedis</taxon>
        <taxon>Zoopagomycota</taxon>
        <taxon>Kickxellomycotina</taxon>
        <taxon>Kickxellomycetes</taxon>
        <taxon>Kickxellales</taxon>
        <taxon>Kickxellaceae</taxon>
        <taxon>Coemansia</taxon>
    </lineage>
</organism>
<keyword evidence="10" id="KW-0963">Cytoplasm</keyword>
<keyword evidence="19" id="KW-0012">Acyltransferase</keyword>
<dbReference type="GO" id="GO:0004820">
    <property type="term" value="F:glycine-tRNA ligase activity"/>
    <property type="evidence" value="ECO:0007669"/>
    <property type="project" value="UniProtKB-EC"/>
</dbReference>
<dbReference type="CDD" id="cd00858">
    <property type="entry name" value="GlyRS_anticodon"/>
    <property type="match status" value="1"/>
</dbReference>
<dbReference type="NCBIfam" id="NF003211">
    <property type="entry name" value="PRK04173.1"/>
    <property type="match status" value="1"/>
</dbReference>
<dbReference type="GO" id="GO:0005739">
    <property type="term" value="C:mitochondrion"/>
    <property type="evidence" value="ECO:0007669"/>
    <property type="project" value="TreeGrafter"/>
</dbReference>
<dbReference type="Proteomes" id="UP001139887">
    <property type="component" value="Unassembled WGS sequence"/>
</dbReference>
<dbReference type="InterPro" id="IPR001917">
    <property type="entry name" value="Aminotrans_II_pyridoxalP_BS"/>
</dbReference>
<keyword evidence="18" id="KW-0030">Aminoacyl-tRNA synthetase</keyword>
<dbReference type="Pfam" id="PF00155">
    <property type="entry name" value="Aminotran_1_2"/>
    <property type="match status" value="1"/>
</dbReference>
<keyword evidence="15" id="KW-0663">Pyridoxal phosphate</keyword>
<comment type="subcellular location">
    <subcellularLocation>
        <location evidence="3">Cytoplasm</location>
    </subcellularLocation>
</comment>
<dbReference type="FunFam" id="3.30.930.10:FF:000158">
    <property type="entry name" value="Glycyl-tRNA synthetase"/>
    <property type="match status" value="1"/>
</dbReference>
<reference evidence="23" key="1">
    <citation type="submission" date="2022-07" db="EMBL/GenBank/DDBJ databases">
        <title>Phylogenomic reconstructions and comparative analyses of Kickxellomycotina fungi.</title>
        <authorList>
            <person name="Reynolds N.K."/>
            <person name="Stajich J.E."/>
            <person name="Barry K."/>
            <person name="Grigoriev I.V."/>
            <person name="Crous P."/>
            <person name="Smith M.E."/>
        </authorList>
    </citation>
    <scope>NUCLEOTIDE SEQUENCE</scope>
    <source>
        <strain evidence="23">NRRL 1566</strain>
    </source>
</reference>
<evidence type="ECO:0000256" key="14">
    <source>
        <dbReference type="ARBA" id="ARBA00022840"/>
    </source>
</evidence>
<evidence type="ECO:0000256" key="4">
    <source>
        <dbReference type="ARBA" id="ARBA00005029"/>
    </source>
</evidence>
<dbReference type="EC" id="6.1.1.14" evidence="7"/>
<evidence type="ECO:0000256" key="3">
    <source>
        <dbReference type="ARBA" id="ARBA00004496"/>
    </source>
</evidence>
<dbReference type="InterPro" id="IPR036621">
    <property type="entry name" value="Anticodon-bd_dom_sf"/>
</dbReference>
<evidence type="ECO:0000256" key="11">
    <source>
        <dbReference type="ARBA" id="ARBA00022598"/>
    </source>
</evidence>
<dbReference type="SUPFAM" id="SSF53383">
    <property type="entry name" value="PLP-dependent transferases"/>
    <property type="match status" value="1"/>
</dbReference>
<dbReference type="NCBIfam" id="TIGR01821">
    <property type="entry name" value="5aminolev_synth"/>
    <property type="match status" value="1"/>
</dbReference>
<evidence type="ECO:0000259" key="22">
    <source>
        <dbReference type="PROSITE" id="PS50862"/>
    </source>
</evidence>
<dbReference type="GO" id="GO:0070150">
    <property type="term" value="P:mitochondrial glycyl-tRNA aminoacylation"/>
    <property type="evidence" value="ECO:0007669"/>
    <property type="project" value="TreeGrafter"/>
</dbReference>
<dbReference type="Gene3D" id="3.30.930.10">
    <property type="entry name" value="Bira Bifunctional Protein, Domain 2"/>
    <property type="match status" value="2"/>
</dbReference>
<dbReference type="PROSITE" id="PS00599">
    <property type="entry name" value="AA_TRANSFER_CLASS_2"/>
    <property type="match status" value="1"/>
</dbReference>
<dbReference type="PANTHER" id="PTHR10745:SF0">
    <property type="entry name" value="GLYCINE--TRNA LIGASE"/>
    <property type="match status" value="1"/>
</dbReference>
<evidence type="ECO:0000313" key="24">
    <source>
        <dbReference type="Proteomes" id="UP001139887"/>
    </source>
</evidence>
<dbReference type="FunFam" id="3.30.930.10:FF:000010">
    <property type="entry name" value="Glycyl-tRNA synthetase 1"/>
    <property type="match status" value="1"/>
</dbReference>
<comment type="pathway">
    <text evidence="4">Porphyrin-containing compound metabolism; protoporphyrin-IX biosynthesis; 5-aminolevulinate from glycine: step 1/1.</text>
</comment>
<evidence type="ECO:0000256" key="5">
    <source>
        <dbReference type="ARBA" id="ARBA00008226"/>
    </source>
</evidence>
<evidence type="ECO:0000256" key="7">
    <source>
        <dbReference type="ARBA" id="ARBA00012829"/>
    </source>
</evidence>
<dbReference type="InterPro" id="IPR010961">
    <property type="entry name" value="4pyrrol_synth_NH2levulA_synth"/>
</dbReference>
<dbReference type="EMBL" id="JANBUW010000469">
    <property type="protein sequence ID" value="KAJ2846723.1"/>
    <property type="molecule type" value="Genomic_DNA"/>
</dbReference>
<evidence type="ECO:0000256" key="20">
    <source>
        <dbReference type="ARBA" id="ARBA00030057"/>
    </source>
</evidence>
<keyword evidence="11 23" id="KW-0436">Ligase</keyword>
<feature type="domain" description="Aminoacyl-transfer RNA synthetases class-II family profile" evidence="22">
    <location>
        <begin position="509"/>
        <end position="892"/>
    </location>
</feature>
<dbReference type="CDD" id="cd00774">
    <property type="entry name" value="GlyRS-like_core"/>
    <property type="match status" value="1"/>
</dbReference>
<evidence type="ECO:0000256" key="6">
    <source>
        <dbReference type="ARBA" id="ARBA00008392"/>
    </source>
</evidence>
<protein>
    <recommendedName>
        <fullName evidence="9">5-aminolevulinate synthase, mitochondrial</fullName>
        <ecNumber evidence="8">2.3.1.37</ecNumber>
        <ecNumber evidence="7">6.1.1.14</ecNumber>
    </recommendedName>
    <alternativeName>
        <fullName evidence="20">Diadenosine tetraphosphate synthetase</fullName>
    </alternativeName>
</protein>
<dbReference type="InterPro" id="IPR033731">
    <property type="entry name" value="GlyRS-like_core"/>
</dbReference>
<evidence type="ECO:0000313" key="23">
    <source>
        <dbReference type="EMBL" id="KAJ2846723.1"/>
    </source>
</evidence>
<dbReference type="EC" id="2.3.1.37" evidence="8"/>
<evidence type="ECO:0000256" key="2">
    <source>
        <dbReference type="ARBA" id="ARBA00003076"/>
    </source>
</evidence>
<dbReference type="Gene3D" id="3.90.1150.10">
    <property type="entry name" value="Aspartate Aminotransferase, domain 1"/>
    <property type="match status" value="1"/>
</dbReference>
<proteinExistence type="inferred from homology"/>
<evidence type="ECO:0000256" key="13">
    <source>
        <dbReference type="ARBA" id="ARBA00022741"/>
    </source>
</evidence>
<comment type="similarity">
    <text evidence="5">Belongs to the class-II aminoacyl-tRNA synthetase family.</text>
</comment>
<dbReference type="PANTHER" id="PTHR10745">
    <property type="entry name" value="GLYCYL-TRNA SYNTHETASE/DNA POLYMERASE SUBUNIT GAMMA-2"/>
    <property type="match status" value="1"/>
</dbReference>
<dbReference type="InterPro" id="IPR004839">
    <property type="entry name" value="Aminotransferase_I/II_large"/>
</dbReference>
<dbReference type="GO" id="GO:0003870">
    <property type="term" value="F:5-aminolevulinate synthase activity"/>
    <property type="evidence" value="ECO:0007669"/>
    <property type="project" value="UniProtKB-EC"/>
</dbReference>
<evidence type="ECO:0000256" key="15">
    <source>
        <dbReference type="ARBA" id="ARBA00022898"/>
    </source>
</evidence>
<evidence type="ECO:0000256" key="16">
    <source>
        <dbReference type="ARBA" id="ARBA00022917"/>
    </source>
</evidence>
<dbReference type="FunFam" id="3.40.640.10:FF:000006">
    <property type="entry name" value="5-aminolevulinate synthase, mitochondrial"/>
    <property type="match status" value="1"/>
</dbReference>
<name>A0A9W8I6C2_9FUNG</name>
<dbReference type="InterPro" id="IPR015424">
    <property type="entry name" value="PyrdxlP-dep_Trfase"/>
</dbReference>
<dbReference type="SUPFAM" id="SSF55681">
    <property type="entry name" value="Class II aaRS and biotin synthetases"/>
    <property type="match status" value="1"/>
</dbReference>
<evidence type="ECO:0000256" key="17">
    <source>
        <dbReference type="ARBA" id="ARBA00023133"/>
    </source>
</evidence>
<dbReference type="PROSITE" id="PS50862">
    <property type="entry name" value="AA_TRNA_LIGASE_II"/>
    <property type="match status" value="1"/>
</dbReference>
<evidence type="ECO:0000256" key="12">
    <source>
        <dbReference type="ARBA" id="ARBA00022679"/>
    </source>
</evidence>
<dbReference type="NCBIfam" id="TIGR00389">
    <property type="entry name" value="glyS_dimeric"/>
    <property type="match status" value="1"/>
</dbReference>
<dbReference type="Gene3D" id="3.30.40.230">
    <property type="match status" value="1"/>
</dbReference>
<dbReference type="InterPro" id="IPR015422">
    <property type="entry name" value="PyrdxlP-dep_Trfase_small"/>
</dbReference>
<comment type="caution">
    <text evidence="23">The sequence shown here is derived from an EMBL/GenBank/DDBJ whole genome shotgun (WGS) entry which is preliminary data.</text>
</comment>
<accession>A0A9W8I6C2</accession>
<keyword evidence="14" id="KW-0067">ATP-binding</keyword>
<comment type="cofactor">
    <cofactor evidence="1">
        <name>pyridoxal 5'-phosphate</name>
        <dbReference type="ChEBI" id="CHEBI:597326"/>
    </cofactor>
</comment>
<dbReference type="Pfam" id="PF03129">
    <property type="entry name" value="HGTP_anticodon"/>
    <property type="match status" value="1"/>
</dbReference>
<keyword evidence="17" id="KW-0350">Heme biosynthesis</keyword>
<dbReference type="PRINTS" id="PR01043">
    <property type="entry name" value="TRNASYNTHGLY"/>
</dbReference>
<evidence type="ECO:0000256" key="1">
    <source>
        <dbReference type="ARBA" id="ARBA00001933"/>
    </source>
</evidence>
<sequence>VLQPATHATHEAAFDYEGLYQAKLAKKHEDKSYRYFNNINRLAARYPQAHTAQTSNVVTVWCSNDYLGQSKNPVVVNSMKAALDTYGAGAGGTRNIAGNSALHLRLETELANLHRKEAALVFSSCFVANDATLSTLCGALPGCVIFSDKMNHASMIQGIRHSGARKHVFNHNDLDHLEQLLAQYPRATPKLIAFESVYSMSGTVGRIPEICALARKYGAITFLDEVHAVGMYGPHGAGVAEHYDYDASLQTPVGQRIPGSVLDQVDIITGTLGKAFGIVGGYIAASSSLVDMIRSYAPGFIFTTSLPPPIAAGAVASIQYLSASQRERYLQQTHTREVKADLAAAGIPLIPFMASPNLNVDRSALEQLLLKRFFFAPSFGIYEGVKGLYDYGPTGTALQQNLINLWRQHFVIEEDMLEVDCAIITPSKVLETSGHVAKFADWMCRDTGNNDVRRADHLVEEVLEARLESDALARKLAATAISGESAPAQKPKGKKGKKESAPTKLDDAVAAEYRRILAQIDNYDGEELGKLITKYDIRNPETGNTVSEPVAFNLMFQTSIGPTGTLKGFLRPETAQGQFMNFARLLDFNNQKMPFASAMVGRSFRNEISPRSGLLRVREFTMAEIEHYVDPMNKDHTRFDEVADITVPLLPSSVQLEGKTEPIMMTIGDAVSQGIVDNKTLGYFLGRIYLYLTSIGIRTDLLRFRQHMKNEMAHYACDCWDAEIFTTYGWIECVGCADRSAYDLRVHAASTKKKLCVREDLAEPLVYDKLECVPNSKVFGPRLKRAAKPMQEYLNSLPAEDLGNIKVSLLKDGKTTVTLSGTAADGDYEITSDMLTIENKTITEHVREYIPNVIEPSFGIGRILYALIEHSYNVRADDEQRGVLSFNPLMAPFKCLVLPLSGHSSFEKKLRETARLLRAAGVPARVDDAASASIGRRYARNDELGTPFAITVDFQTVEDNTVTLRERDTTKQIRGSLAEIVELVKNLVSGATTWESVLTQYQLVNTGSS</sequence>